<dbReference type="Ensembl" id="ENSCSET00000004416.1">
    <property type="protein sequence ID" value="ENSCSEP00000004361.1"/>
    <property type="gene ID" value="ENSCSEG00000002794.1"/>
</dbReference>
<reference evidence="8 9" key="1">
    <citation type="journal article" date="2014" name="Nat. Genet.">
        <title>Whole-genome sequence of a flatfish provides insights into ZW sex chromosome evolution and adaptation to a benthic lifestyle.</title>
        <authorList>
            <person name="Chen S."/>
            <person name="Zhang G."/>
            <person name="Shao C."/>
            <person name="Huang Q."/>
            <person name="Liu G."/>
            <person name="Zhang P."/>
            <person name="Song W."/>
            <person name="An N."/>
            <person name="Chalopin D."/>
            <person name="Volff J.N."/>
            <person name="Hong Y."/>
            <person name="Li Q."/>
            <person name="Sha Z."/>
            <person name="Zhou H."/>
            <person name="Xie M."/>
            <person name="Yu Q."/>
            <person name="Liu Y."/>
            <person name="Xiang H."/>
            <person name="Wang N."/>
            <person name="Wu K."/>
            <person name="Yang C."/>
            <person name="Zhou Q."/>
            <person name="Liao X."/>
            <person name="Yang L."/>
            <person name="Hu Q."/>
            <person name="Zhang J."/>
            <person name="Meng L."/>
            <person name="Jin L."/>
            <person name="Tian Y."/>
            <person name="Lian J."/>
            <person name="Yang J."/>
            <person name="Miao G."/>
            <person name="Liu S."/>
            <person name="Liang Z."/>
            <person name="Yan F."/>
            <person name="Li Y."/>
            <person name="Sun B."/>
            <person name="Zhang H."/>
            <person name="Zhang J."/>
            <person name="Zhu Y."/>
            <person name="Du M."/>
            <person name="Zhao Y."/>
            <person name="Schartl M."/>
            <person name="Tang Q."/>
            <person name="Wang J."/>
        </authorList>
    </citation>
    <scope>NUCLEOTIDE SEQUENCE</scope>
</reference>
<feature type="region of interest" description="Disordered" evidence="6">
    <location>
        <begin position="451"/>
        <end position="506"/>
    </location>
</feature>
<keyword evidence="5" id="KW-0648">Protein biosynthesis</keyword>
<dbReference type="AlphaFoldDB" id="A0A3P8UUG9"/>
<accession>A0A3P8UUG9</accession>
<evidence type="ECO:0000259" key="7">
    <source>
        <dbReference type="Pfam" id="PF08938"/>
    </source>
</evidence>
<evidence type="ECO:0000313" key="9">
    <source>
        <dbReference type="Proteomes" id="UP000265120"/>
    </source>
</evidence>
<dbReference type="GeneTree" id="ENSGT00940000156274"/>
<keyword evidence="4" id="KW-0378">Hydrolase</keyword>
<dbReference type="InterPro" id="IPR037189">
    <property type="entry name" value="HBS1-like_N_sf"/>
</dbReference>
<evidence type="ECO:0000313" key="8">
    <source>
        <dbReference type="Ensembl" id="ENSCSEP00000004361.1"/>
    </source>
</evidence>
<evidence type="ECO:0000256" key="6">
    <source>
        <dbReference type="SAM" id="MobiDB-lite"/>
    </source>
</evidence>
<dbReference type="GO" id="GO:0016787">
    <property type="term" value="F:hydrolase activity"/>
    <property type="evidence" value="ECO:0007669"/>
    <property type="project" value="UniProtKB-KW"/>
</dbReference>
<feature type="compositionally biased region" description="Polar residues" evidence="6">
    <location>
        <begin position="494"/>
        <end position="506"/>
    </location>
</feature>
<keyword evidence="3" id="KW-0597">Phosphoprotein</keyword>
<dbReference type="Pfam" id="PF08938">
    <property type="entry name" value="HBS1_N"/>
    <property type="match status" value="1"/>
</dbReference>
<evidence type="ECO:0000256" key="3">
    <source>
        <dbReference type="ARBA" id="ARBA00022553"/>
    </source>
</evidence>
<reference evidence="8" key="3">
    <citation type="submission" date="2025-09" db="UniProtKB">
        <authorList>
            <consortium name="Ensembl"/>
        </authorList>
    </citation>
    <scope>IDENTIFICATION</scope>
</reference>
<dbReference type="InterPro" id="IPR015033">
    <property type="entry name" value="HBS1-like_N"/>
</dbReference>
<dbReference type="Proteomes" id="UP000265120">
    <property type="component" value="Chromosome 7"/>
</dbReference>
<name>A0A3P8UUG9_CYNSE</name>
<keyword evidence="9" id="KW-1185">Reference proteome</keyword>
<protein>
    <submittedName>
        <fullName evidence="8">HBS1-like translational GTPase</fullName>
    </submittedName>
</protein>
<reference evidence="8" key="2">
    <citation type="submission" date="2025-08" db="UniProtKB">
        <authorList>
            <consortium name="Ensembl"/>
        </authorList>
    </citation>
    <scope>IDENTIFICATION</scope>
</reference>
<dbReference type="SUPFAM" id="SSF109732">
    <property type="entry name" value="HBS1-like domain"/>
    <property type="match status" value="1"/>
</dbReference>
<sequence length="724" mass="77708">MSHCSFRIGTQHQQEKWQPCCEAHVVTFCELQNTVDGAERRHIGTMSRHRNVRGYNYDEDFEDDDIYGQSVDDDYCISPATANQFIYSRQERQAPKEEPLEEEEGECEEEDAFMSPSSSHNLDPLDQAKLFSCLDHMRTVLGDAVPDSVLSKAAIKHDFDPQKALDAVLSEDTKPTPVAEGTTEAAFAPRVTPGLAPLPQRTKRGSAAEKGACLSAFHTDIQSMAHKPQSDQCKHTQPRVAASELKLSGLLSENKVLSCSENQSVSPGKSSLGTTSLAQLMSEHEQKSKVTAAVDAGQGLSVPSFGSLTIGANSPPSAISNPSGLSLGTLASLNMTTASTTPATCLLSASLGSLSLNNSKVTTRSASLAIPTVFGSLSSVLQSNQISQGCRTDKPATADPKGSPSLADLIQEHSNHIPGNSDLFPTLQNEIAPLRCSGGVEPAQTPPLSELASLHQKNKSHTESRSQGTGLPADTQSFAKPTNSSIEFLGGTVPPSQMTRQHQMSSLASFKPISTGSSAKALKQPPDLSELLSLSNLTFQPKEKNSTTSCGSQFSLTSLLSPAKTEKADVLADSTSEDSMKRKCDHKPYEQITRPNKPLHTIDLSALIAQAHGTGPCPSDTDLLSPMSSSPVPLGFDTSVFATPSLFAITLSTQIRRPHKRTRVVLKRILRAQKAGIGYQAFLCKSEGKPREQTATRSPIVPFCFDTPSPDDVVRANQRKAFTR</sequence>
<dbReference type="Gene3D" id="1.10.8.10">
    <property type="entry name" value="DNA helicase RuvA subunit, C-terminal domain"/>
    <property type="match status" value="1"/>
</dbReference>
<dbReference type="GO" id="GO:0006412">
    <property type="term" value="P:translation"/>
    <property type="evidence" value="ECO:0007669"/>
    <property type="project" value="UniProtKB-KW"/>
</dbReference>
<evidence type="ECO:0000256" key="1">
    <source>
        <dbReference type="ARBA" id="ARBA00004496"/>
    </source>
</evidence>
<evidence type="ECO:0000256" key="2">
    <source>
        <dbReference type="ARBA" id="ARBA00022490"/>
    </source>
</evidence>
<evidence type="ECO:0000256" key="4">
    <source>
        <dbReference type="ARBA" id="ARBA00022801"/>
    </source>
</evidence>
<proteinExistence type="predicted"/>
<feature type="compositionally biased region" description="Polar residues" evidence="6">
    <location>
        <begin position="465"/>
        <end position="486"/>
    </location>
</feature>
<evidence type="ECO:0000256" key="5">
    <source>
        <dbReference type="ARBA" id="ARBA00022917"/>
    </source>
</evidence>
<feature type="region of interest" description="Disordered" evidence="6">
    <location>
        <begin position="566"/>
        <end position="585"/>
    </location>
</feature>
<dbReference type="GO" id="GO:0005737">
    <property type="term" value="C:cytoplasm"/>
    <property type="evidence" value="ECO:0007669"/>
    <property type="project" value="UniProtKB-SubCell"/>
</dbReference>
<feature type="domain" description="HBS1-like protein N-terminal" evidence="7">
    <location>
        <begin position="101"/>
        <end position="177"/>
    </location>
</feature>
<dbReference type="FunFam" id="1.10.8.10:FF:000039">
    <property type="entry name" value="HBS1-like translational GTPase"/>
    <property type="match status" value="1"/>
</dbReference>
<keyword evidence="2" id="KW-0963">Cytoplasm</keyword>
<organism evidence="8 9">
    <name type="scientific">Cynoglossus semilaevis</name>
    <name type="common">Tongue sole</name>
    <dbReference type="NCBI Taxonomy" id="244447"/>
    <lineage>
        <taxon>Eukaryota</taxon>
        <taxon>Metazoa</taxon>
        <taxon>Chordata</taxon>
        <taxon>Craniata</taxon>
        <taxon>Vertebrata</taxon>
        <taxon>Euteleostomi</taxon>
        <taxon>Actinopterygii</taxon>
        <taxon>Neopterygii</taxon>
        <taxon>Teleostei</taxon>
        <taxon>Neoteleostei</taxon>
        <taxon>Acanthomorphata</taxon>
        <taxon>Carangaria</taxon>
        <taxon>Pleuronectiformes</taxon>
        <taxon>Pleuronectoidei</taxon>
        <taxon>Cynoglossidae</taxon>
        <taxon>Cynoglossinae</taxon>
        <taxon>Cynoglossus</taxon>
    </lineage>
</organism>
<comment type="subcellular location">
    <subcellularLocation>
        <location evidence="1">Cytoplasm</location>
    </subcellularLocation>
</comment>